<keyword evidence="4" id="KW-1185">Reference proteome</keyword>
<comment type="caution">
    <text evidence="3">The sequence shown here is derived from an EMBL/GenBank/DDBJ whole genome shotgun (WGS) entry which is preliminary data.</text>
</comment>
<proteinExistence type="predicted"/>
<dbReference type="InterPro" id="IPR006597">
    <property type="entry name" value="Sel1-like"/>
</dbReference>
<feature type="signal peptide" evidence="2">
    <location>
        <begin position="1"/>
        <end position="21"/>
    </location>
</feature>
<dbReference type="InterPro" id="IPR050767">
    <property type="entry name" value="Sel1_AlgK"/>
</dbReference>
<organism evidence="3 4">
    <name type="scientific">Methylobacterium iners</name>
    <dbReference type="NCBI Taxonomy" id="418707"/>
    <lineage>
        <taxon>Bacteria</taxon>
        <taxon>Pseudomonadati</taxon>
        <taxon>Pseudomonadota</taxon>
        <taxon>Alphaproteobacteria</taxon>
        <taxon>Hyphomicrobiales</taxon>
        <taxon>Methylobacteriaceae</taxon>
        <taxon>Methylobacterium</taxon>
    </lineage>
</organism>
<dbReference type="PANTHER" id="PTHR11102:SF160">
    <property type="entry name" value="ERAD-ASSOCIATED E3 UBIQUITIN-PROTEIN LIGASE COMPONENT HRD3"/>
    <property type="match status" value="1"/>
</dbReference>
<evidence type="ECO:0000313" key="4">
    <source>
        <dbReference type="Proteomes" id="UP001055125"/>
    </source>
</evidence>
<dbReference type="Pfam" id="PF08238">
    <property type="entry name" value="Sel1"/>
    <property type="match status" value="10"/>
</dbReference>
<name>A0ABQ4S629_9HYPH</name>
<feature type="chain" id="PRO_5045126185" description="Sel1 domain protein repeat-containing protein" evidence="2">
    <location>
        <begin position="22"/>
        <end position="687"/>
    </location>
</feature>
<evidence type="ECO:0000313" key="3">
    <source>
        <dbReference type="EMBL" id="GJD97278.1"/>
    </source>
</evidence>
<dbReference type="SMART" id="SM00671">
    <property type="entry name" value="SEL1"/>
    <property type="match status" value="11"/>
</dbReference>
<protein>
    <recommendedName>
        <fullName evidence="5">Sel1 domain protein repeat-containing protein</fullName>
    </recommendedName>
</protein>
<gene>
    <name evidence="3" type="ORF">OCOJLMKI_4506</name>
</gene>
<dbReference type="SUPFAM" id="SSF81901">
    <property type="entry name" value="HCP-like"/>
    <property type="match status" value="4"/>
</dbReference>
<keyword evidence="2" id="KW-0732">Signal</keyword>
<dbReference type="Gene3D" id="1.25.40.10">
    <property type="entry name" value="Tetratricopeptide repeat domain"/>
    <property type="match status" value="3"/>
</dbReference>
<sequence length="687" mass="73708">MTCRRFAALLVLASLSGPLRAEPETAPVGPTEPEPRRHAQATGQRPFGGPAGTPHDVAATPFSLGEACDRAAGLPKDVDIVTPDRTILEGVIQGRSEALEAVVQACGSEARAEPNEARYAHRAGLALSALGRGAEAVVPLTRAMELGYAGGYLAVAEGRANGTFGPAPPKDARASLAVGMEGIARNGSPEIKRGIGNLLAHSDTPVRDRARGRRLIEEAAAAGHPSAAADLAQVLAQNEGSARDATRIRTLLEGAVAGGSRRAALLYGRLLHNGMGLHHDPAAARRLYLLAAERGDVEGMTSVAAMMREVDGGPKDIEGQRRWLGRASALGNLEARRALGNSYLDEEPSRGTLGLVLLEQLAEGGSVEAAHGLGVRFQEAYGVLRDYRSALKWFRQAAEAGDGRAMKQLGVIYDEGQGVPIDHAEARRWYDRAREKGVAEAYTAIGMQYDHAMGVPRDLARAFDWYRQGASHGAAASMNNLGFAYEQGRGVRKNLKEALRWYEAAVAQDDRTAQLNLANLYFNGRGVAKDRVRRLKLLQRSAEQGLPQALNDLALMEMRRPSGSGTRAVELLRQAATGGAAVAYNNLGMALMQGWDAAPDHVEATYWFRRSVERASDLDPMALSESQFQLGYNLLIGRGVARDSKEGWALILAAVEARNPTALSFVAKSGRRMNPAHATRREASRRR</sequence>
<feature type="region of interest" description="Disordered" evidence="1">
    <location>
        <begin position="20"/>
        <end position="53"/>
    </location>
</feature>
<reference evidence="3" key="1">
    <citation type="journal article" date="2021" name="Front. Microbiol.">
        <title>Comprehensive Comparative Genomics and Phenotyping of Methylobacterium Species.</title>
        <authorList>
            <person name="Alessa O."/>
            <person name="Ogura Y."/>
            <person name="Fujitani Y."/>
            <person name="Takami H."/>
            <person name="Hayashi T."/>
            <person name="Sahin N."/>
            <person name="Tani A."/>
        </authorList>
    </citation>
    <scope>NUCLEOTIDE SEQUENCE</scope>
    <source>
        <strain evidence="3">DSM 19015</strain>
    </source>
</reference>
<accession>A0ABQ4S629</accession>
<reference evidence="3" key="2">
    <citation type="submission" date="2021-08" db="EMBL/GenBank/DDBJ databases">
        <authorList>
            <person name="Tani A."/>
            <person name="Ola A."/>
            <person name="Ogura Y."/>
            <person name="Katsura K."/>
            <person name="Hayashi T."/>
        </authorList>
    </citation>
    <scope>NUCLEOTIDE SEQUENCE</scope>
    <source>
        <strain evidence="3">DSM 19015</strain>
    </source>
</reference>
<evidence type="ECO:0000256" key="1">
    <source>
        <dbReference type="SAM" id="MobiDB-lite"/>
    </source>
</evidence>
<evidence type="ECO:0008006" key="5">
    <source>
        <dbReference type="Google" id="ProtNLM"/>
    </source>
</evidence>
<dbReference type="InterPro" id="IPR011990">
    <property type="entry name" value="TPR-like_helical_dom_sf"/>
</dbReference>
<dbReference type="PANTHER" id="PTHR11102">
    <property type="entry name" value="SEL-1-LIKE PROTEIN"/>
    <property type="match status" value="1"/>
</dbReference>
<evidence type="ECO:0000256" key="2">
    <source>
        <dbReference type="SAM" id="SignalP"/>
    </source>
</evidence>
<dbReference type="EMBL" id="BPQP01000086">
    <property type="protein sequence ID" value="GJD97278.1"/>
    <property type="molecule type" value="Genomic_DNA"/>
</dbReference>
<dbReference type="Proteomes" id="UP001055125">
    <property type="component" value="Unassembled WGS sequence"/>
</dbReference>